<evidence type="ECO:0000256" key="1">
    <source>
        <dbReference type="ARBA" id="ARBA00004571"/>
    </source>
</evidence>
<organism evidence="10 11">
    <name type="scientific">Xanthocytophaga flava</name>
    <dbReference type="NCBI Taxonomy" id="3048013"/>
    <lineage>
        <taxon>Bacteria</taxon>
        <taxon>Pseudomonadati</taxon>
        <taxon>Bacteroidota</taxon>
        <taxon>Cytophagia</taxon>
        <taxon>Cytophagales</taxon>
        <taxon>Rhodocytophagaceae</taxon>
        <taxon>Xanthocytophaga</taxon>
    </lineage>
</organism>
<keyword evidence="7 8" id="KW-0998">Cell outer membrane</keyword>
<keyword evidence="2 8" id="KW-0813">Transport</keyword>
<protein>
    <submittedName>
        <fullName evidence="10">SusC/RagA family TonB-linked outer membrane protein</fullName>
    </submittedName>
</protein>
<dbReference type="InterPro" id="IPR008969">
    <property type="entry name" value="CarboxyPept-like_regulatory"/>
</dbReference>
<dbReference type="NCBIfam" id="TIGR04056">
    <property type="entry name" value="OMP_RagA_SusC"/>
    <property type="match status" value="1"/>
</dbReference>
<dbReference type="GO" id="GO:0015344">
    <property type="term" value="F:siderophore uptake transmembrane transporter activity"/>
    <property type="evidence" value="ECO:0007669"/>
    <property type="project" value="TreeGrafter"/>
</dbReference>
<dbReference type="EMBL" id="JASJOS010000004">
    <property type="protein sequence ID" value="MDJ1481067.1"/>
    <property type="molecule type" value="Genomic_DNA"/>
</dbReference>
<comment type="caution">
    <text evidence="10">The sequence shown here is derived from an EMBL/GenBank/DDBJ whole genome shotgun (WGS) entry which is preliminary data.</text>
</comment>
<evidence type="ECO:0000313" key="11">
    <source>
        <dbReference type="Proteomes" id="UP001241110"/>
    </source>
</evidence>
<dbReference type="Pfam" id="PF13715">
    <property type="entry name" value="CarbopepD_reg_2"/>
    <property type="match status" value="1"/>
</dbReference>
<sequence length="1229" mass="135141">MRKNLLRLRTFVYGSFFVGSALPMFGQVQPIALASVQSAHRFSQQNQSQDLVDVLKELSKDYGVIFDYNPKVLKGKSVSLDKKEIQSRDLDQILNGLLTPHKLTFEKNNNHSYIIYLKKEKTQTDASGKGNDNLPYNSMANMGFVNSSALAGPVNSISSVVAFEIKGQIKDDKGEGLPGVSVSLKGTTNGTITDSEGKYAIVIPEGTGTLVFSFVGYITEEVPVNNQNTINVTLLPDIMSLNEVVVTAMGIKKEEKAVGYSVSTINAEQITKSGNTNFASALYGKAAGVKITTAPGGSGSAVNVQIRGINSLNYNQQPLYVVDGVVIRNDGQNGSAGANNNNYWDDQRIRGNGILDINPADIESMSILKGASATALYGSDAASGVIVITTKKGSKAKGLGVDLNYNITSERVAFLPKFQNTYGPGYERAINISNGATAEGWIVDANSPGGFRPYFRAYGQFGPKMDGRDVLWWDGSIRKFSARPNNYRDVYDNGFSSNLNMSVSNQTEKLNYRLSATRLDYKGTNPGNKQQRNTFNLNSTLKLSNKLSADVVVNYMNTLTHNRAYLLGQVLGAYNGYFSRTEDMSLVREKYQTSDGYKYSTINSGYPGAFPYAIRATELMEFYWNQLRNSYDETENRLLSSATLNWDIVDHLKVRGRIGNDNTSLNIDDKRHNTIPTLYNSPTQSTGSFSTSKGLYSILYGDALVTYSNKLGEDLDFSISGGFQSRRESYKDQVSETQGGLVAENWFSISNSYALAKTTVTRKEMLKYAYLGILNLSYRNYLFLEATARKEYSSTLPVANNTYFYPSVNASFIFTDVAKLPAAVSYGKLRASYGIVGNASPMYASNISYVQQSIQVPGGSVPILNLSGDYGNELLKPENKYETEIGLETRFFRDLFGVDVSYYSNTIKDQILNLTTAPSVGAPGQIVNAGDVGSKGIEVALSATPVSIGSFKWNTRLNYAFNRTKLLSLKGGITQYISYESSSEILIASRPGEQLGNIYVYPRKRDEKGNLLISDNGYYITDKSRYEKVGNIMPKAIGGFSNTLSYKNFVLDFTIDYRFGGQMVSNPLKYGTSAGLYETTLQYRDGAHGGLTFTDPVDGKVHDDGVLLEGVNEKTGLPNEKVIGAAAYYRITFAGGDNAWNEKGAVYDNSYIKMREATLSYRIPSRVSDKLHLNNLRVSVIGRNLFYIWKTLENVDPEAPVGNKWWSQGVDLGSSAPTRSLGFSINANF</sequence>
<dbReference type="Gene3D" id="2.40.170.20">
    <property type="entry name" value="TonB-dependent receptor, beta-barrel domain"/>
    <property type="match status" value="1"/>
</dbReference>
<evidence type="ECO:0000256" key="6">
    <source>
        <dbReference type="ARBA" id="ARBA00023136"/>
    </source>
</evidence>
<dbReference type="InterPro" id="IPR023997">
    <property type="entry name" value="TonB-dep_OMP_SusC/RagA_CS"/>
</dbReference>
<evidence type="ECO:0000256" key="3">
    <source>
        <dbReference type="ARBA" id="ARBA00022452"/>
    </source>
</evidence>
<dbReference type="InterPro" id="IPR039426">
    <property type="entry name" value="TonB-dep_rcpt-like"/>
</dbReference>
<dbReference type="InterPro" id="IPR023996">
    <property type="entry name" value="TonB-dep_OMP_SusC/RagA"/>
</dbReference>
<keyword evidence="3 8" id="KW-1134">Transmembrane beta strand</keyword>
<keyword evidence="5" id="KW-0732">Signal</keyword>
<name>A0AAE3U6Z2_9BACT</name>
<evidence type="ECO:0000256" key="8">
    <source>
        <dbReference type="PROSITE-ProRule" id="PRU01360"/>
    </source>
</evidence>
<dbReference type="InterPro" id="IPR012910">
    <property type="entry name" value="Plug_dom"/>
</dbReference>
<dbReference type="Pfam" id="PF07715">
    <property type="entry name" value="Plug"/>
    <property type="match status" value="1"/>
</dbReference>
<dbReference type="GO" id="GO:0009279">
    <property type="term" value="C:cell outer membrane"/>
    <property type="evidence" value="ECO:0007669"/>
    <property type="project" value="UniProtKB-SubCell"/>
</dbReference>
<evidence type="ECO:0000256" key="4">
    <source>
        <dbReference type="ARBA" id="ARBA00022692"/>
    </source>
</evidence>
<proteinExistence type="inferred from homology"/>
<dbReference type="PROSITE" id="PS52016">
    <property type="entry name" value="TONB_DEPENDENT_REC_3"/>
    <property type="match status" value="1"/>
</dbReference>
<dbReference type="SUPFAM" id="SSF49464">
    <property type="entry name" value="Carboxypeptidase regulatory domain-like"/>
    <property type="match status" value="1"/>
</dbReference>
<comment type="subcellular location">
    <subcellularLocation>
        <location evidence="1 8">Cell outer membrane</location>
        <topology evidence="1 8">Multi-pass membrane protein</topology>
    </subcellularLocation>
</comment>
<evidence type="ECO:0000256" key="5">
    <source>
        <dbReference type="ARBA" id="ARBA00022729"/>
    </source>
</evidence>
<keyword evidence="4 8" id="KW-0812">Transmembrane</keyword>
<gene>
    <name evidence="10" type="ORF">QNI16_11280</name>
</gene>
<reference evidence="10" key="1">
    <citation type="submission" date="2023-05" db="EMBL/GenBank/DDBJ databases">
        <authorList>
            <person name="Zhang X."/>
        </authorList>
    </citation>
    <scope>NUCLEOTIDE SEQUENCE</scope>
    <source>
        <strain evidence="10">YF14B1</strain>
    </source>
</reference>
<dbReference type="PANTHER" id="PTHR30069">
    <property type="entry name" value="TONB-DEPENDENT OUTER MEMBRANE RECEPTOR"/>
    <property type="match status" value="1"/>
</dbReference>
<dbReference type="PANTHER" id="PTHR30069:SF29">
    <property type="entry name" value="HEMOGLOBIN AND HEMOGLOBIN-HAPTOGLOBIN-BINDING PROTEIN 1-RELATED"/>
    <property type="match status" value="1"/>
</dbReference>
<dbReference type="Gene3D" id="2.60.40.1120">
    <property type="entry name" value="Carboxypeptidase-like, regulatory domain"/>
    <property type="match status" value="1"/>
</dbReference>
<evidence type="ECO:0000256" key="2">
    <source>
        <dbReference type="ARBA" id="ARBA00022448"/>
    </source>
</evidence>
<dbReference type="RefSeq" id="WP_313978381.1">
    <property type="nucleotide sequence ID" value="NZ_JASJOS010000004.1"/>
</dbReference>
<evidence type="ECO:0000313" key="10">
    <source>
        <dbReference type="EMBL" id="MDJ1481067.1"/>
    </source>
</evidence>
<keyword evidence="6 8" id="KW-0472">Membrane</keyword>
<dbReference type="InterPro" id="IPR036942">
    <property type="entry name" value="Beta-barrel_TonB_sf"/>
</dbReference>
<dbReference type="SUPFAM" id="SSF56935">
    <property type="entry name" value="Porins"/>
    <property type="match status" value="1"/>
</dbReference>
<dbReference type="NCBIfam" id="TIGR04057">
    <property type="entry name" value="SusC_RagA_signa"/>
    <property type="match status" value="1"/>
</dbReference>
<dbReference type="Proteomes" id="UP001241110">
    <property type="component" value="Unassembled WGS sequence"/>
</dbReference>
<accession>A0AAE3U6Z2</accession>
<dbReference type="AlphaFoldDB" id="A0AAE3U6Z2"/>
<dbReference type="InterPro" id="IPR037066">
    <property type="entry name" value="Plug_dom_sf"/>
</dbReference>
<evidence type="ECO:0000256" key="7">
    <source>
        <dbReference type="ARBA" id="ARBA00023237"/>
    </source>
</evidence>
<comment type="similarity">
    <text evidence="8">Belongs to the TonB-dependent receptor family.</text>
</comment>
<evidence type="ECO:0000259" key="9">
    <source>
        <dbReference type="Pfam" id="PF07715"/>
    </source>
</evidence>
<dbReference type="GO" id="GO:0044718">
    <property type="term" value="P:siderophore transmembrane transport"/>
    <property type="evidence" value="ECO:0007669"/>
    <property type="project" value="TreeGrafter"/>
</dbReference>
<feature type="domain" description="TonB-dependent receptor plug" evidence="9">
    <location>
        <begin position="257"/>
        <end position="385"/>
    </location>
</feature>
<dbReference type="Gene3D" id="2.170.130.10">
    <property type="entry name" value="TonB-dependent receptor, plug domain"/>
    <property type="match status" value="1"/>
</dbReference>
<dbReference type="Gene3D" id="3.55.50.30">
    <property type="match status" value="1"/>
</dbReference>